<evidence type="ECO:0000256" key="1">
    <source>
        <dbReference type="SAM" id="Phobius"/>
    </source>
</evidence>
<gene>
    <name evidence="2" type="ORF">COV07_02945</name>
</gene>
<feature type="transmembrane region" description="Helical" evidence="1">
    <location>
        <begin position="21"/>
        <end position="41"/>
    </location>
</feature>
<feature type="transmembrane region" description="Helical" evidence="1">
    <location>
        <begin position="53"/>
        <end position="71"/>
    </location>
</feature>
<dbReference type="AlphaFoldDB" id="A0A2H0RJD4"/>
<sequence>MWESIKISWRDFGNSSTMLERVRYCLFVILKLALFPVNSVLFIQGNHASRLDMFLGVLQIFSIVAIALFIATKR</sequence>
<accession>A0A2H0RJD4</accession>
<keyword evidence="1" id="KW-0472">Membrane</keyword>
<reference evidence="2 3" key="1">
    <citation type="submission" date="2017-09" db="EMBL/GenBank/DDBJ databases">
        <title>Depth-based differentiation of microbial function through sediment-hosted aquifers and enrichment of novel symbionts in the deep terrestrial subsurface.</title>
        <authorList>
            <person name="Probst A.J."/>
            <person name="Ladd B."/>
            <person name="Jarett J.K."/>
            <person name="Geller-Mcgrath D.E."/>
            <person name="Sieber C.M."/>
            <person name="Emerson J.B."/>
            <person name="Anantharaman K."/>
            <person name="Thomas B.C."/>
            <person name="Malmstrom R."/>
            <person name="Stieglmeier M."/>
            <person name="Klingl A."/>
            <person name="Woyke T."/>
            <person name="Ryan C.M."/>
            <person name="Banfield J.F."/>
        </authorList>
    </citation>
    <scope>NUCLEOTIDE SEQUENCE [LARGE SCALE GENOMIC DNA]</scope>
    <source>
        <strain evidence="2">CG10_big_fil_rev_8_21_14_0_10_45_14</strain>
    </source>
</reference>
<proteinExistence type="predicted"/>
<evidence type="ECO:0000313" key="2">
    <source>
        <dbReference type="EMBL" id="PIR46671.1"/>
    </source>
</evidence>
<keyword evidence="1" id="KW-1133">Transmembrane helix</keyword>
<keyword evidence="1" id="KW-0812">Transmembrane</keyword>
<dbReference type="Proteomes" id="UP000230833">
    <property type="component" value="Unassembled WGS sequence"/>
</dbReference>
<organism evidence="2 3">
    <name type="scientific">Candidatus Vogelbacteria bacterium CG10_big_fil_rev_8_21_14_0_10_45_14</name>
    <dbReference type="NCBI Taxonomy" id="1975042"/>
    <lineage>
        <taxon>Bacteria</taxon>
        <taxon>Candidatus Vogeliibacteriota</taxon>
    </lineage>
</organism>
<name>A0A2H0RJD4_9BACT</name>
<evidence type="ECO:0000313" key="3">
    <source>
        <dbReference type="Proteomes" id="UP000230833"/>
    </source>
</evidence>
<protein>
    <submittedName>
        <fullName evidence="2">Uncharacterized protein</fullName>
    </submittedName>
</protein>
<dbReference type="EMBL" id="PCYL01000032">
    <property type="protein sequence ID" value="PIR46671.1"/>
    <property type="molecule type" value="Genomic_DNA"/>
</dbReference>
<comment type="caution">
    <text evidence="2">The sequence shown here is derived from an EMBL/GenBank/DDBJ whole genome shotgun (WGS) entry which is preliminary data.</text>
</comment>